<feature type="transmembrane region" description="Helical" evidence="1">
    <location>
        <begin position="571"/>
        <end position="593"/>
    </location>
</feature>
<evidence type="ECO:0000313" key="4">
    <source>
        <dbReference type="EMBL" id="KAK8767748.1"/>
    </source>
</evidence>
<feature type="transmembrane region" description="Helical" evidence="1">
    <location>
        <begin position="415"/>
        <end position="439"/>
    </location>
</feature>
<accession>A0AAQ4DZ58</accession>
<sequence>MASLWALRGCGLLCLVLSLPSVQPLEIFDSVITARRLDLVKFKALQWEPFLRRLNDTVHNKADVNAMCRAHMQLFIDAMVQRDVPGLQLLDSQGSFPTGMLHGSSGEIGSQKECFAAALADKDGDPVGKKFCSVVVYHTDRLPNFPQVAEKEQKKAKVFAFEQSMLKIGACLPSACSNEDVEKILSKALSEWKASSFISACDHNQPTEEPSVFIIIILGAFISAVALATALDVINRTKPTLLDQASSDANSAASRKTLLARFQSLSVLEAVRSTFSMDGGKGDRLDIFNGLRVLALVWVVTIHTYIYMDDSLIDSMNEMYKMSRTFARQFIVNASMSVAIFMTVGGFMQWMTVSKRTNDEHGSATYFVLVLRRYLRLFPLVAVTACFHQMVPVSGYGPLWAFFSVLRRKAFPENWPYYILGILNFLALEGICSPQHWYTASDFQVFAFMLYFSRRLKRTGSFKPILVILGLSNLITYLQNHMQDLGPGLLYYAALGKNSEAGPVYYMPYTHIPSYCIGIIAGYYYTKQPSRKLSRRKVMLLWMAALASIGISLFGTILWTGHELPSRTATALYAATTRSLFSSGLAWIIYACLTDRAGFLTSVLAWPGWAPMSRLSFSIYIIHDFILYYQWINFPGRVDGGYYFMMTVVAGNCAASFVAAFALHAVFERPIALMASLLEERCFPKRHRHPSSDGLAVGEAGAAAKRFTARGRGERTKRL</sequence>
<evidence type="ECO:0000313" key="5">
    <source>
        <dbReference type="Proteomes" id="UP001321473"/>
    </source>
</evidence>
<protein>
    <recommendedName>
        <fullName evidence="3">Nose resistant-to-fluoxetine protein N-terminal domain-containing protein</fullName>
    </recommendedName>
</protein>
<feature type="transmembrane region" description="Helical" evidence="1">
    <location>
        <begin position="506"/>
        <end position="526"/>
    </location>
</feature>
<dbReference type="InterPro" id="IPR006621">
    <property type="entry name" value="Nose-resist-to-fluoxetine_N"/>
</dbReference>
<reference evidence="4 5" key="1">
    <citation type="journal article" date="2023" name="Arcadia Sci">
        <title>De novo assembly of a long-read Amblyomma americanum tick genome.</title>
        <authorList>
            <person name="Chou S."/>
            <person name="Poskanzer K.E."/>
            <person name="Rollins M."/>
            <person name="Thuy-Boun P.S."/>
        </authorList>
    </citation>
    <scope>NUCLEOTIDE SEQUENCE [LARGE SCALE GENOMIC DNA]</scope>
    <source>
        <strain evidence="4">F_SG_1</strain>
        <tissue evidence="4">Salivary glands</tissue>
    </source>
</reference>
<feature type="transmembrane region" description="Helical" evidence="1">
    <location>
        <begin position="538"/>
        <end position="559"/>
    </location>
</feature>
<keyword evidence="2" id="KW-0732">Signal</keyword>
<dbReference type="InterPro" id="IPR002656">
    <property type="entry name" value="Acyl_transf_3_dom"/>
</dbReference>
<dbReference type="Proteomes" id="UP001321473">
    <property type="component" value="Unassembled WGS sequence"/>
</dbReference>
<keyword evidence="1" id="KW-0472">Membrane</keyword>
<dbReference type="Pfam" id="PF20146">
    <property type="entry name" value="NRF"/>
    <property type="match status" value="1"/>
</dbReference>
<dbReference type="EMBL" id="JARKHS020025038">
    <property type="protein sequence ID" value="KAK8767748.1"/>
    <property type="molecule type" value="Genomic_DNA"/>
</dbReference>
<feature type="chain" id="PRO_5042913807" description="Nose resistant-to-fluoxetine protein N-terminal domain-containing protein" evidence="2">
    <location>
        <begin position="25"/>
        <end position="719"/>
    </location>
</feature>
<comment type="caution">
    <text evidence="4">The sequence shown here is derived from an EMBL/GenBank/DDBJ whole genome shotgun (WGS) entry which is preliminary data.</text>
</comment>
<feature type="transmembrane region" description="Helical" evidence="1">
    <location>
        <begin position="377"/>
        <end position="403"/>
    </location>
</feature>
<dbReference type="PANTHER" id="PTHR11161">
    <property type="entry name" value="O-ACYLTRANSFERASE"/>
    <property type="match status" value="1"/>
</dbReference>
<evidence type="ECO:0000256" key="2">
    <source>
        <dbReference type="SAM" id="SignalP"/>
    </source>
</evidence>
<feature type="transmembrane region" description="Helical" evidence="1">
    <location>
        <begin position="212"/>
        <end position="234"/>
    </location>
</feature>
<dbReference type="PANTHER" id="PTHR11161:SF0">
    <property type="entry name" value="O-ACYLTRANSFERASE LIKE PROTEIN"/>
    <property type="match status" value="1"/>
</dbReference>
<feature type="transmembrane region" description="Helical" evidence="1">
    <location>
        <begin position="460"/>
        <end position="478"/>
    </location>
</feature>
<keyword evidence="5" id="KW-1185">Reference proteome</keyword>
<feature type="transmembrane region" description="Helical" evidence="1">
    <location>
        <begin position="326"/>
        <end position="348"/>
    </location>
</feature>
<keyword evidence="1" id="KW-0812">Transmembrane</keyword>
<dbReference type="AlphaFoldDB" id="A0AAQ4DZ58"/>
<dbReference type="Pfam" id="PF01757">
    <property type="entry name" value="Acyl_transf_3"/>
    <property type="match status" value="1"/>
</dbReference>
<dbReference type="GO" id="GO:0016747">
    <property type="term" value="F:acyltransferase activity, transferring groups other than amino-acyl groups"/>
    <property type="evidence" value="ECO:0007669"/>
    <property type="project" value="InterPro"/>
</dbReference>
<proteinExistence type="predicted"/>
<name>A0AAQ4DZ58_AMBAM</name>
<gene>
    <name evidence="4" type="ORF">V5799_005474</name>
</gene>
<evidence type="ECO:0000259" key="3">
    <source>
        <dbReference type="SMART" id="SM00703"/>
    </source>
</evidence>
<dbReference type="InterPro" id="IPR052728">
    <property type="entry name" value="O2_lipid_transport_reg"/>
</dbReference>
<organism evidence="4 5">
    <name type="scientific">Amblyomma americanum</name>
    <name type="common">Lone star tick</name>
    <dbReference type="NCBI Taxonomy" id="6943"/>
    <lineage>
        <taxon>Eukaryota</taxon>
        <taxon>Metazoa</taxon>
        <taxon>Ecdysozoa</taxon>
        <taxon>Arthropoda</taxon>
        <taxon>Chelicerata</taxon>
        <taxon>Arachnida</taxon>
        <taxon>Acari</taxon>
        <taxon>Parasitiformes</taxon>
        <taxon>Ixodida</taxon>
        <taxon>Ixodoidea</taxon>
        <taxon>Ixodidae</taxon>
        <taxon>Amblyomminae</taxon>
        <taxon>Amblyomma</taxon>
    </lineage>
</organism>
<feature type="domain" description="Nose resistant-to-fluoxetine protein N-terminal" evidence="3">
    <location>
        <begin position="65"/>
        <end position="207"/>
    </location>
</feature>
<feature type="signal peptide" evidence="2">
    <location>
        <begin position="1"/>
        <end position="24"/>
    </location>
</feature>
<feature type="transmembrane region" description="Helical" evidence="1">
    <location>
        <begin position="643"/>
        <end position="667"/>
    </location>
</feature>
<evidence type="ECO:0000256" key="1">
    <source>
        <dbReference type="SAM" id="Phobius"/>
    </source>
</evidence>
<feature type="transmembrane region" description="Helical" evidence="1">
    <location>
        <begin position="287"/>
        <end position="306"/>
    </location>
</feature>
<dbReference type="SMART" id="SM00703">
    <property type="entry name" value="NRF"/>
    <property type="match status" value="1"/>
</dbReference>
<keyword evidence="1" id="KW-1133">Transmembrane helix</keyword>